<feature type="transmembrane region" description="Helical" evidence="8">
    <location>
        <begin position="90"/>
        <end position="107"/>
    </location>
</feature>
<dbReference type="Pfam" id="PF00664">
    <property type="entry name" value="ABC_membrane"/>
    <property type="match status" value="1"/>
</dbReference>
<dbReference type="GO" id="GO:0016020">
    <property type="term" value="C:membrane"/>
    <property type="evidence" value="ECO:0007669"/>
    <property type="project" value="UniProtKB-SubCell"/>
</dbReference>
<keyword evidence="6 8" id="KW-1133">Transmembrane helix</keyword>
<evidence type="ECO:0000256" key="7">
    <source>
        <dbReference type="ARBA" id="ARBA00023136"/>
    </source>
</evidence>
<evidence type="ECO:0000256" key="1">
    <source>
        <dbReference type="ARBA" id="ARBA00004141"/>
    </source>
</evidence>
<comment type="caution">
    <text evidence="10">The sequence shown here is derived from an EMBL/GenBank/DDBJ whole genome shotgun (WGS) entry which is preliminary data.</text>
</comment>
<evidence type="ECO:0000256" key="8">
    <source>
        <dbReference type="SAM" id="Phobius"/>
    </source>
</evidence>
<dbReference type="InterPro" id="IPR044746">
    <property type="entry name" value="ABCC_6TM_D1"/>
</dbReference>
<feature type="transmembrane region" description="Helical" evidence="8">
    <location>
        <begin position="63"/>
        <end position="84"/>
    </location>
</feature>
<dbReference type="GO" id="GO:0005524">
    <property type="term" value="F:ATP binding"/>
    <property type="evidence" value="ECO:0007669"/>
    <property type="project" value="UniProtKB-KW"/>
</dbReference>
<evidence type="ECO:0000256" key="3">
    <source>
        <dbReference type="ARBA" id="ARBA00022692"/>
    </source>
</evidence>
<feature type="domain" description="ABC transmembrane type-1" evidence="9">
    <location>
        <begin position="1"/>
        <end position="219"/>
    </location>
</feature>
<accession>A0AAW1VSC8</accession>
<protein>
    <recommendedName>
        <fullName evidence="9">ABC transmembrane type-1 domain-containing protein</fullName>
    </recommendedName>
</protein>
<feature type="transmembrane region" description="Helical" evidence="8">
    <location>
        <begin position="177"/>
        <end position="199"/>
    </location>
</feature>
<keyword evidence="2" id="KW-0813">Transport</keyword>
<dbReference type="CDD" id="cd18579">
    <property type="entry name" value="ABC_6TM_ABCC_D1"/>
    <property type="match status" value="1"/>
</dbReference>
<dbReference type="PANTHER" id="PTHR24223">
    <property type="entry name" value="ATP-BINDING CASSETTE SUB-FAMILY C"/>
    <property type="match status" value="1"/>
</dbReference>
<dbReference type="EMBL" id="JBEDUW010000007">
    <property type="protein sequence ID" value="KAK9911289.1"/>
    <property type="molecule type" value="Genomic_DNA"/>
</dbReference>
<dbReference type="InterPro" id="IPR011527">
    <property type="entry name" value="ABC1_TM_dom"/>
</dbReference>
<keyword evidence="3 8" id="KW-0812">Transmembrane</keyword>
<dbReference type="GO" id="GO:0140359">
    <property type="term" value="F:ABC-type transporter activity"/>
    <property type="evidence" value="ECO:0007669"/>
    <property type="project" value="InterPro"/>
</dbReference>
<keyword evidence="4" id="KW-0547">Nucleotide-binding</keyword>
<dbReference type="InterPro" id="IPR050173">
    <property type="entry name" value="ABC_transporter_C-like"/>
</dbReference>
<dbReference type="SUPFAM" id="SSF90123">
    <property type="entry name" value="ABC transporter transmembrane region"/>
    <property type="match status" value="1"/>
</dbReference>
<dbReference type="FunFam" id="1.20.1560.10:FF:000003">
    <property type="entry name" value="ABC transporter C family member 10"/>
    <property type="match status" value="1"/>
</dbReference>
<reference evidence="10 11" key="1">
    <citation type="journal article" date="2023" name="G3 (Bethesda)">
        <title>A chromosome-length genome assembly and annotation of blackberry (Rubus argutus, cv. 'Hillquist').</title>
        <authorList>
            <person name="Bruna T."/>
            <person name="Aryal R."/>
            <person name="Dudchenko O."/>
            <person name="Sargent D.J."/>
            <person name="Mead D."/>
            <person name="Buti M."/>
            <person name="Cavallini A."/>
            <person name="Hytonen T."/>
            <person name="Andres J."/>
            <person name="Pham M."/>
            <person name="Weisz D."/>
            <person name="Mascagni F."/>
            <person name="Usai G."/>
            <person name="Natali L."/>
            <person name="Bassil N."/>
            <person name="Fernandez G.E."/>
            <person name="Lomsadze A."/>
            <person name="Armour M."/>
            <person name="Olukolu B."/>
            <person name="Poorten T."/>
            <person name="Britton C."/>
            <person name="Davik J."/>
            <person name="Ashrafi H."/>
            <person name="Aiden E.L."/>
            <person name="Borodovsky M."/>
            <person name="Worthington M."/>
        </authorList>
    </citation>
    <scope>NUCLEOTIDE SEQUENCE [LARGE SCALE GENOMIC DNA]</scope>
    <source>
        <strain evidence="10">PI 553951</strain>
    </source>
</reference>
<evidence type="ECO:0000256" key="6">
    <source>
        <dbReference type="ARBA" id="ARBA00022989"/>
    </source>
</evidence>
<evidence type="ECO:0000256" key="4">
    <source>
        <dbReference type="ARBA" id="ARBA00022741"/>
    </source>
</evidence>
<sequence>MVETIAQRQWIFGARQLGLRLRAALISQIFKKGLRLSSLSRQSHTSGEVINYMSVDIQRITDFIWYLNIIWMLPIQISLAIYILHTNLGMGSFAALAATLVVLLYNIPMTNLQKRYQTRIMEAKDNRMKATSEILRSMKTIKLQAWDSQFLHKLESLRKIEYDWLWKSLRLTAIGAFVFWGSPTFISVVTFWACMLMGIDLTAGRSFISIGHLQNVTRPYI</sequence>
<organism evidence="10 11">
    <name type="scientific">Rubus argutus</name>
    <name type="common">Southern blackberry</name>
    <dbReference type="NCBI Taxonomy" id="59490"/>
    <lineage>
        <taxon>Eukaryota</taxon>
        <taxon>Viridiplantae</taxon>
        <taxon>Streptophyta</taxon>
        <taxon>Embryophyta</taxon>
        <taxon>Tracheophyta</taxon>
        <taxon>Spermatophyta</taxon>
        <taxon>Magnoliopsida</taxon>
        <taxon>eudicotyledons</taxon>
        <taxon>Gunneridae</taxon>
        <taxon>Pentapetalae</taxon>
        <taxon>rosids</taxon>
        <taxon>fabids</taxon>
        <taxon>Rosales</taxon>
        <taxon>Rosaceae</taxon>
        <taxon>Rosoideae</taxon>
        <taxon>Rosoideae incertae sedis</taxon>
        <taxon>Rubus</taxon>
    </lineage>
</organism>
<gene>
    <name evidence="10" type="ORF">M0R45_035209</name>
</gene>
<dbReference type="PANTHER" id="PTHR24223:SF165">
    <property type="entry name" value="ABC TRANSPORTER C FAMILY MEMBER 15-RELATED"/>
    <property type="match status" value="1"/>
</dbReference>
<dbReference type="InterPro" id="IPR036640">
    <property type="entry name" value="ABC1_TM_sf"/>
</dbReference>
<dbReference type="Proteomes" id="UP001457282">
    <property type="component" value="Unassembled WGS sequence"/>
</dbReference>
<dbReference type="Gene3D" id="1.20.1560.10">
    <property type="entry name" value="ABC transporter type 1, transmembrane domain"/>
    <property type="match status" value="1"/>
</dbReference>
<proteinExistence type="predicted"/>
<dbReference type="PROSITE" id="PS50929">
    <property type="entry name" value="ABC_TM1F"/>
    <property type="match status" value="1"/>
</dbReference>
<evidence type="ECO:0000313" key="10">
    <source>
        <dbReference type="EMBL" id="KAK9911289.1"/>
    </source>
</evidence>
<keyword evidence="11" id="KW-1185">Reference proteome</keyword>
<keyword evidence="5" id="KW-0067">ATP-binding</keyword>
<evidence type="ECO:0000256" key="5">
    <source>
        <dbReference type="ARBA" id="ARBA00022840"/>
    </source>
</evidence>
<name>A0AAW1VSC8_RUBAR</name>
<keyword evidence="7 8" id="KW-0472">Membrane</keyword>
<dbReference type="AlphaFoldDB" id="A0AAW1VSC8"/>
<comment type="subcellular location">
    <subcellularLocation>
        <location evidence="1">Membrane</location>
        <topology evidence="1">Multi-pass membrane protein</topology>
    </subcellularLocation>
</comment>
<evidence type="ECO:0000313" key="11">
    <source>
        <dbReference type="Proteomes" id="UP001457282"/>
    </source>
</evidence>
<evidence type="ECO:0000256" key="2">
    <source>
        <dbReference type="ARBA" id="ARBA00022448"/>
    </source>
</evidence>
<evidence type="ECO:0000259" key="9">
    <source>
        <dbReference type="PROSITE" id="PS50929"/>
    </source>
</evidence>